<evidence type="ECO:0000313" key="2">
    <source>
        <dbReference type="Proteomes" id="UP000239002"/>
    </source>
</evidence>
<gene>
    <name evidence="1" type="ORF">LY01_02869</name>
</gene>
<sequence>MGLKLIEDREFERDYELDDDGREITIVFDEWDYTFSFRENGERIGDEFVFIDESGNEEKYLLARMFSPFPGSGIGQAVLEMFIDITGASIYTRRNDGIVRDDGSNLIDGAPRFVAKMQKLGLIEEWD</sequence>
<dbReference type="Proteomes" id="UP000239002">
    <property type="component" value="Unassembled WGS sequence"/>
</dbReference>
<dbReference type="EMBL" id="PTJE01000009">
    <property type="protein sequence ID" value="PPK92783.1"/>
    <property type="molecule type" value="Genomic_DNA"/>
</dbReference>
<reference evidence="1 2" key="1">
    <citation type="submission" date="2018-02" db="EMBL/GenBank/DDBJ databases">
        <title>Genomic Encyclopedia of Archaeal and Bacterial Type Strains, Phase II (KMG-II): from individual species to whole genera.</title>
        <authorList>
            <person name="Goeker M."/>
        </authorList>
    </citation>
    <scope>NUCLEOTIDE SEQUENCE [LARGE SCALE GENOMIC DNA]</scope>
    <source>
        <strain evidence="1 2">DSM 16809</strain>
    </source>
</reference>
<proteinExistence type="predicted"/>
<keyword evidence="2" id="KW-1185">Reference proteome</keyword>
<accession>A0A2S6IF11</accession>
<comment type="caution">
    <text evidence="1">The sequence shown here is derived from an EMBL/GenBank/DDBJ whole genome shotgun (WGS) entry which is preliminary data.</text>
</comment>
<evidence type="ECO:0000313" key="1">
    <source>
        <dbReference type="EMBL" id="PPK92783.1"/>
    </source>
</evidence>
<dbReference type="AlphaFoldDB" id="A0A2S6IF11"/>
<protein>
    <recommendedName>
        <fullName evidence="3">N-acetyltransferase domain-containing protein</fullName>
    </recommendedName>
</protein>
<dbReference type="RefSeq" id="WP_104516671.1">
    <property type="nucleotide sequence ID" value="NZ_MQVW01000014.1"/>
</dbReference>
<evidence type="ECO:0008006" key="3">
    <source>
        <dbReference type="Google" id="ProtNLM"/>
    </source>
</evidence>
<name>A0A2S6IF11_9FLAO</name>
<organism evidence="1 2">
    <name type="scientific">Nonlabens xylanidelens</name>
    <dbReference type="NCBI Taxonomy" id="191564"/>
    <lineage>
        <taxon>Bacteria</taxon>
        <taxon>Pseudomonadati</taxon>
        <taxon>Bacteroidota</taxon>
        <taxon>Flavobacteriia</taxon>
        <taxon>Flavobacteriales</taxon>
        <taxon>Flavobacteriaceae</taxon>
        <taxon>Nonlabens</taxon>
    </lineage>
</organism>